<evidence type="ECO:0000256" key="1">
    <source>
        <dbReference type="SAM" id="SignalP"/>
    </source>
</evidence>
<proteinExistence type="predicted"/>
<gene>
    <name evidence="2" type="ORF">HYG79_13895</name>
</gene>
<evidence type="ECO:0000313" key="2">
    <source>
        <dbReference type="EMBL" id="QLG46393.1"/>
    </source>
</evidence>
<dbReference type="KEGG" id="cagg:HYG79_13895"/>
<feature type="signal peptide" evidence="1">
    <location>
        <begin position="1"/>
        <end position="19"/>
    </location>
</feature>
<feature type="chain" id="PRO_5028868734" evidence="1">
    <location>
        <begin position="20"/>
        <end position="145"/>
    </location>
</feature>
<protein>
    <submittedName>
        <fullName evidence="2">Uncharacterized protein</fullName>
    </submittedName>
</protein>
<dbReference type="RefSeq" id="WP_179242672.1">
    <property type="nucleotide sequence ID" value="NZ_CP058595.1"/>
</dbReference>
<keyword evidence="1" id="KW-0732">Signal</keyword>
<accession>A0A7H9ASF9</accession>
<sequence>MRSKILLTLCLLTACSIFSQDCPEPKTENYKKVMSSAFAKDYKDCPVTIEGVYFKEGYANGYRKPKKVKKMYFFQCTNSDGNNNSNALTNEESGDFFVIEKDKADTVIEFQKGDKLKITGTTFIQNYFGMELSVFFIVSDIEKIE</sequence>
<keyword evidence="3" id="KW-1185">Reference proteome</keyword>
<dbReference type="PROSITE" id="PS51257">
    <property type="entry name" value="PROKAR_LIPOPROTEIN"/>
    <property type="match status" value="1"/>
</dbReference>
<reference evidence="2 3" key="1">
    <citation type="journal article" date="2006" name="Int. J. Syst. Evol. Microbiol.">
        <title>Costertonia aggregata gen. nov., sp. nov., a mesophilic marine bacterium of the family Flavobacteriaceae, isolated from a mature biofilm.</title>
        <authorList>
            <person name="Kwon K.K."/>
            <person name="Lee Y.K."/>
            <person name="Lee H.K."/>
        </authorList>
    </citation>
    <scope>NUCLEOTIDE SEQUENCE [LARGE SCALE GENOMIC DNA]</scope>
    <source>
        <strain evidence="2 3">KCCM 42265</strain>
    </source>
</reference>
<dbReference type="Proteomes" id="UP000509302">
    <property type="component" value="Chromosome"/>
</dbReference>
<evidence type="ECO:0000313" key="3">
    <source>
        <dbReference type="Proteomes" id="UP000509302"/>
    </source>
</evidence>
<name>A0A7H9ASF9_9FLAO</name>
<dbReference type="AlphaFoldDB" id="A0A7H9ASF9"/>
<organism evidence="2 3">
    <name type="scientific">Costertonia aggregata</name>
    <dbReference type="NCBI Taxonomy" id="343403"/>
    <lineage>
        <taxon>Bacteria</taxon>
        <taxon>Pseudomonadati</taxon>
        <taxon>Bacteroidota</taxon>
        <taxon>Flavobacteriia</taxon>
        <taxon>Flavobacteriales</taxon>
        <taxon>Flavobacteriaceae</taxon>
        <taxon>Costertonia</taxon>
    </lineage>
</organism>
<dbReference type="EMBL" id="CP058595">
    <property type="protein sequence ID" value="QLG46393.1"/>
    <property type="molecule type" value="Genomic_DNA"/>
</dbReference>